<evidence type="ECO:0000256" key="12">
    <source>
        <dbReference type="RuleBase" id="RU003784"/>
    </source>
</evidence>
<feature type="region of interest" description="Interaction with substrate tRNA" evidence="10">
    <location>
        <begin position="168"/>
        <end position="172"/>
    </location>
</feature>
<evidence type="ECO:0000256" key="2">
    <source>
        <dbReference type="ARBA" id="ARBA00003213"/>
    </source>
</evidence>
<comment type="caution">
    <text evidence="10">Lacks conserved residue(s) required for the propagation of feature annotation.</text>
</comment>
<evidence type="ECO:0000256" key="10">
    <source>
        <dbReference type="HAMAP-Rule" id="MF_00185"/>
    </source>
</evidence>
<keyword evidence="7 10" id="KW-0067">ATP-binding</keyword>
<dbReference type="GO" id="GO:0005524">
    <property type="term" value="F:ATP binding"/>
    <property type="evidence" value="ECO:0007669"/>
    <property type="project" value="UniProtKB-UniRule"/>
</dbReference>
<dbReference type="NCBIfam" id="TIGR00174">
    <property type="entry name" value="miaA"/>
    <property type="match status" value="1"/>
</dbReference>
<dbReference type="GO" id="GO:0052381">
    <property type="term" value="F:tRNA dimethylallyltransferase activity"/>
    <property type="evidence" value="ECO:0007669"/>
    <property type="project" value="UniProtKB-UniRule"/>
</dbReference>
<feature type="binding site" evidence="10">
    <location>
        <begin position="23"/>
        <end position="30"/>
    </location>
    <ligand>
        <name>ATP</name>
        <dbReference type="ChEBI" id="CHEBI:30616"/>
    </ligand>
</feature>
<feature type="site" description="Interaction with substrate tRNA" evidence="10">
    <location>
        <position position="136"/>
    </location>
</feature>
<dbReference type="GO" id="GO:0006400">
    <property type="term" value="P:tRNA modification"/>
    <property type="evidence" value="ECO:0007669"/>
    <property type="project" value="TreeGrafter"/>
</dbReference>
<dbReference type="EMBL" id="JACHGY010000001">
    <property type="protein sequence ID" value="MBB6429385.1"/>
    <property type="molecule type" value="Genomic_DNA"/>
</dbReference>
<dbReference type="AlphaFoldDB" id="A0A7X0H7S5"/>
<evidence type="ECO:0000256" key="7">
    <source>
        <dbReference type="ARBA" id="ARBA00022840"/>
    </source>
</evidence>
<keyword evidence="6 10" id="KW-0547">Nucleotide-binding</keyword>
<comment type="similarity">
    <text evidence="3 10 13">Belongs to the IPP transferase family.</text>
</comment>
<organism evidence="14 15">
    <name type="scientific">Algisphaera agarilytica</name>
    <dbReference type="NCBI Taxonomy" id="1385975"/>
    <lineage>
        <taxon>Bacteria</taxon>
        <taxon>Pseudomonadati</taxon>
        <taxon>Planctomycetota</taxon>
        <taxon>Phycisphaerae</taxon>
        <taxon>Phycisphaerales</taxon>
        <taxon>Phycisphaeraceae</taxon>
        <taxon>Algisphaera</taxon>
    </lineage>
</organism>
<evidence type="ECO:0000313" key="15">
    <source>
        <dbReference type="Proteomes" id="UP000541810"/>
    </source>
</evidence>
<gene>
    <name evidence="10" type="primary">miaA</name>
    <name evidence="14" type="ORF">HNQ40_001191</name>
</gene>
<keyword evidence="4 10" id="KW-0808">Transferase</keyword>
<evidence type="ECO:0000256" key="11">
    <source>
        <dbReference type="RuleBase" id="RU003783"/>
    </source>
</evidence>
<protein>
    <recommendedName>
        <fullName evidence="10">tRNA dimethylallyltransferase</fullName>
        <ecNumber evidence="10">2.5.1.75</ecNumber>
    </recommendedName>
    <alternativeName>
        <fullName evidence="10">Dimethylallyl diphosphate:tRNA dimethylallyltransferase</fullName>
        <shortName evidence="10">DMAPP:tRNA dimethylallyltransferase</shortName>
        <shortName evidence="10">DMATase</shortName>
    </alternativeName>
    <alternativeName>
        <fullName evidence="10">Isopentenyl-diphosphate:tRNA isopentenyltransferase</fullName>
        <shortName evidence="10">IPP transferase</shortName>
        <shortName evidence="10">IPPT</shortName>
        <shortName evidence="10">IPTase</shortName>
    </alternativeName>
</protein>
<evidence type="ECO:0000256" key="5">
    <source>
        <dbReference type="ARBA" id="ARBA00022694"/>
    </source>
</evidence>
<reference evidence="14 15" key="1">
    <citation type="submission" date="2020-08" db="EMBL/GenBank/DDBJ databases">
        <title>Genomic Encyclopedia of Type Strains, Phase IV (KMG-IV): sequencing the most valuable type-strain genomes for metagenomic binning, comparative biology and taxonomic classification.</title>
        <authorList>
            <person name="Goeker M."/>
        </authorList>
    </citation>
    <scope>NUCLEOTIDE SEQUENCE [LARGE SCALE GENOMIC DNA]</scope>
    <source>
        <strain evidence="14 15">DSM 103725</strain>
    </source>
</reference>
<dbReference type="Proteomes" id="UP000541810">
    <property type="component" value="Unassembled WGS sequence"/>
</dbReference>
<dbReference type="RefSeq" id="WP_221435398.1">
    <property type="nucleotide sequence ID" value="NZ_JACHGY010000001.1"/>
</dbReference>
<comment type="subunit">
    <text evidence="10">Monomer.</text>
</comment>
<evidence type="ECO:0000256" key="4">
    <source>
        <dbReference type="ARBA" id="ARBA00022679"/>
    </source>
</evidence>
<keyword evidence="8 10" id="KW-0460">Magnesium</keyword>
<dbReference type="InterPro" id="IPR039657">
    <property type="entry name" value="Dimethylallyltransferase"/>
</dbReference>
<comment type="catalytic activity">
    <reaction evidence="9 10 11">
        <text>adenosine(37) in tRNA + dimethylallyl diphosphate = N(6)-dimethylallyladenosine(37) in tRNA + diphosphate</text>
        <dbReference type="Rhea" id="RHEA:26482"/>
        <dbReference type="Rhea" id="RHEA-COMP:10162"/>
        <dbReference type="Rhea" id="RHEA-COMP:10375"/>
        <dbReference type="ChEBI" id="CHEBI:33019"/>
        <dbReference type="ChEBI" id="CHEBI:57623"/>
        <dbReference type="ChEBI" id="CHEBI:74411"/>
        <dbReference type="ChEBI" id="CHEBI:74415"/>
        <dbReference type="EC" id="2.5.1.75"/>
    </reaction>
</comment>
<keyword evidence="15" id="KW-1185">Reference proteome</keyword>
<dbReference type="PANTHER" id="PTHR11088:SF60">
    <property type="entry name" value="TRNA DIMETHYLALLYLTRANSFERASE"/>
    <property type="match status" value="1"/>
</dbReference>
<comment type="caution">
    <text evidence="14">The sequence shown here is derived from an EMBL/GenBank/DDBJ whole genome shotgun (WGS) entry which is preliminary data.</text>
</comment>
<dbReference type="Gene3D" id="1.10.20.140">
    <property type="match status" value="1"/>
</dbReference>
<evidence type="ECO:0000313" key="14">
    <source>
        <dbReference type="EMBL" id="MBB6429385.1"/>
    </source>
</evidence>
<dbReference type="EC" id="2.5.1.75" evidence="10"/>
<comment type="cofactor">
    <cofactor evidence="1 10">
        <name>Mg(2+)</name>
        <dbReference type="ChEBI" id="CHEBI:18420"/>
    </cofactor>
</comment>
<feature type="site" description="Interaction with substrate tRNA" evidence="10">
    <location>
        <position position="114"/>
    </location>
</feature>
<proteinExistence type="inferred from homology"/>
<dbReference type="HAMAP" id="MF_00185">
    <property type="entry name" value="IPP_trans"/>
    <property type="match status" value="1"/>
</dbReference>
<evidence type="ECO:0000256" key="3">
    <source>
        <dbReference type="ARBA" id="ARBA00005842"/>
    </source>
</evidence>
<feature type="binding site" evidence="10">
    <location>
        <begin position="25"/>
        <end position="30"/>
    </location>
    <ligand>
        <name>substrate</name>
    </ligand>
</feature>
<accession>A0A7X0H7S5</accession>
<dbReference type="PANTHER" id="PTHR11088">
    <property type="entry name" value="TRNA DIMETHYLALLYLTRANSFERASE"/>
    <property type="match status" value="1"/>
</dbReference>
<dbReference type="Gene3D" id="3.40.50.300">
    <property type="entry name" value="P-loop containing nucleotide triphosphate hydrolases"/>
    <property type="match status" value="1"/>
</dbReference>
<dbReference type="InterPro" id="IPR027417">
    <property type="entry name" value="P-loop_NTPase"/>
</dbReference>
<dbReference type="InterPro" id="IPR018022">
    <property type="entry name" value="IPT"/>
</dbReference>
<dbReference type="Pfam" id="PF01715">
    <property type="entry name" value="IPPT"/>
    <property type="match status" value="1"/>
</dbReference>
<evidence type="ECO:0000256" key="9">
    <source>
        <dbReference type="ARBA" id="ARBA00049563"/>
    </source>
</evidence>
<comment type="function">
    <text evidence="2 10 12">Catalyzes the transfer of a dimethylallyl group onto the adenine at position 37 in tRNAs that read codons beginning with uridine, leading to the formation of N6-(dimethylallyl)adenosine (i(6)A).</text>
</comment>
<dbReference type="SUPFAM" id="SSF52540">
    <property type="entry name" value="P-loop containing nucleoside triphosphate hydrolases"/>
    <property type="match status" value="1"/>
</dbReference>
<evidence type="ECO:0000256" key="8">
    <source>
        <dbReference type="ARBA" id="ARBA00022842"/>
    </source>
</evidence>
<evidence type="ECO:0000256" key="6">
    <source>
        <dbReference type="ARBA" id="ARBA00022741"/>
    </source>
</evidence>
<keyword evidence="5 10" id="KW-0819">tRNA processing</keyword>
<sequence>MNAASADPTPMTAPLPRPIVILGPTAGGKSDLAAQLAEQLGGEVLGADSMQVYRHLDSGTAKPPPALRERVPHHLVDLVEPTDRFTVHDWLKRADETITSLQQAGQTPVVVGGTNLYLKALLEGLFDGPGQDEAFRATLADVPSAELHERLQAIDPAAAERITPADRQRLTRALEVHHLTGQPISELQQQWAEESEIQNPKSEFPTYRHDPILLGLRWDVDDINPRINLRVKAMFYPEKVDPQLAADVCIGGESLPAEVDRLVAEGKLQPGTQSAEALGYKQVLAAKYPDQFPGAADRLIKNLDDAFERTKILTRRFAKQQRTWLKRFRGVRWIEMPCDDPIGGALEALAE</sequence>
<evidence type="ECO:0000256" key="1">
    <source>
        <dbReference type="ARBA" id="ARBA00001946"/>
    </source>
</evidence>
<evidence type="ECO:0000256" key="13">
    <source>
        <dbReference type="RuleBase" id="RU003785"/>
    </source>
</evidence>
<name>A0A7X0H7S5_9BACT</name>
<feature type="region of interest" description="Interaction with substrate tRNA" evidence="10">
    <location>
        <begin position="48"/>
        <end position="51"/>
    </location>
</feature>